<organism evidence="2 3">
    <name type="scientific">Saccharopolyspora endophytica</name>
    <dbReference type="NCBI Taxonomy" id="543886"/>
    <lineage>
        <taxon>Bacteria</taxon>
        <taxon>Bacillati</taxon>
        <taxon>Actinomycetota</taxon>
        <taxon>Actinomycetes</taxon>
        <taxon>Pseudonocardiales</taxon>
        <taxon>Pseudonocardiaceae</taxon>
        <taxon>Saccharopolyspora</taxon>
    </lineage>
</organism>
<dbReference type="Proteomes" id="UP000674084">
    <property type="component" value="Unassembled WGS sequence"/>
</dbReference>
<evidence type="ECO:0000313" key="2">
    <source>
        <dbReference type="EMBL" id="MBQ0928592.1"/>
    </source>
</evidence>
<accession>A0ABS5DQP7</accession>
<proteinExistence type="predicted"/>
<dbReference type="InterPro" id="IPR015330">
    <property type="entry name" value="DNA_primase/pol_bifunc_N"/>
</dbReference>
<dbReference type="Gene3D" id="3.30.720.160">
    <property type="entry name" value="Bifunctional DNA primase/polymerase, N-terminal"/>
    <property type="match status" value="1"/>
</dbReference>
<comment type="caution">
    <text evidence="2">The sequence shown here is derived from an EMBL/GenBank/DDBJ whole genome shotgun (WGS) entry which is preliminary data.</text>
</comment>
<dbReference type="SUPFAM" id="SSF56747">
    <property type="entry name" value="Prim-pol domain"/>
    <property type="match status" value="1"/>
</dbReference>
<keyword evidence="3" id="KW-1185">Reference proteome</keyword>
<gene>
    <name evidence="2" type="ORF">KBO27_32005</name>
</gene>
<dbReference type="EMBL" id="JAGPXE010000021">
    <property type="protein sequence ID" value="MBQ0928592.1"/>
    <property type="molecule type" value="Genomic_DNA"/>
</dbReference>
<sequence>MMRLALDAAAAGHHVFPLQPRSKRPAISEWETAATTDPEQIRSWWHRAPRNVGIACGPSRLLVVDLDIPHPTDPSPEGGMVGSGRGVLAALAEAAGETFPDHTYTVTTPTGGQHLYFTAPLDPELRCTVGRLGRWIDTRGAGGYVVAAGSVRAEGRYRVHRDLPIAPLPQWITDLLTPHPNPESSDLRLPPERAAAYIDAVIRGETDMVARAVTGQRHHTLLKAAGSLGRLVGGQELDYAVAENTLRHAVEGHLGRDGFTTGEAESTLRSGLAWGIQRPRRITDTRDPPAQA</sequence>
<evidence type="ECO:0000259" key="1">
    <source>
        <dbReference type="SMART" id="SM00943"/>
    </source>
</evidence>
<dbReference type="CDD" id="cd04859">
    <property type="entry name" value="Prim_Pol"/>
    <property type="match status" value="1"/>
</dbReference>
<reference evidence="2 3" key="1">
    <citation type="submission" date="2021-04" db="EMBL/GenBank/DDBJ databases">
        <title>Whole-genome sequencing of Saccharopolyspora endophytica KCTC 19397.</title>
        <authorList>
            <person name="Ay H."/>
            <person name="Saygin H."/>
            <person name="Sahin N."/>
        </authorList>
    </citation>
    <scope>NUCLEOTIDE SEQUENCE [LARGE SCALE GENOMIC DNA]</scope>
    <source>
        <strain evidence="2 3">KCTC 19397</strain>
    </source>
</reference>
<feature type="domain" description="DNA primase/polymerase bifunctional N-terminal" evidence="1">
    <location>
        <begin position="5"/>
        <end position="172"/>
    </location>
</feature>
<evidence type="ECO:0000313" key="3">
    <source>
        <dbReference type="Proteomes" id="UP000674084"/>
    </source>
</evidence>
<dbReference type="SMART" id="SM00943">
    <property type="entry name" value="Prim-Pol"/>
    <property type="match status" value="1"/>
</dbReference>
<name>A0ABS5DQP7_9PSEU</name>
<protein>
    <submittedName>
        <fullName evidence="2">Bifunctional DNA primase/polymerase</fullName>
    </submittedName>
</protein>
<dbReference type="Pfam" id="PF09250">
    <property type="entry name" value="Prim-Pol"/>
    <property type="match status" value="1"/>
</dbReference>